<gene>
    <name evidence="4" type="ORF">KK1_039591</name>
</gene>
<sequence length="759" mass="86782">MECLTKKPNHDDDGHSSTTKPSLTDNDGKDEDATTHSWLKKVVLPTFEGSDPLGWLARAEKFFEVHQVKSSERLRVAFIIWNIETIGKACQWFQYWRNRAKHPSWEDFTRALLKRYGENGCGTVYEWLATLRQTDNVEDYVQEFELLIAQAKPSSEEQVLGYFLAGLHSDIRGQVRPHDPKELNWNNGIASRIETSNNITGTSNNNRGSQGGNRPNNTSVGTNSGGPNRNRGTRSLPYQEYIKRREENRCFHYGLAFAPGHRCPEKNLRVIILADDDYGKSENPLDLSICSAGTPQTMKLKGQLLDQNILVLIDSGSSHNFISHKLVEQLGLKVDQATPSFVRLGDGNRKQTLGSCNNVQIKLGEYTMTGEFFLFELGGVDIILGVAWLMTLGEVKVNWGSLQMNFMHQGNNITIQGDRSLSKEMITTKALRKLNQRFVESVRYIKYGHFILIKHPYSAKSIADIFVKEIIRLHGIPISIISDRDPIFMSHFWQELFTRQEFIPWAEYWYNTSFHASAHYSPFEVVYGRSPPSLVRFIPRETLVEAVAQDLRDRDEALTQLKFYLTRAQDQMTQYANVHRKSVEFQVGDYVYLKIRPHGQTSMPIKLHPKLSARYYGPYQIIKKIGAVAYQLQLPIDARIHPVFHVSQLKKAVGNHIVEAALPAELQVPQESYHPNDVMGTRVITQDGTRIPQVLICWQGRMPEDATWEDVATIQTQFPDFHLEDKVVLEGGGTVRQQEQQDTNRKLKVYYRKKGTNRN</sequence>
<evidence type="ECO:0000256" key="1">
    <source>
        <dbReference type="SAM" id="MobiDB-lite"/>
    </source>
</evidence>
<proteinExistence type="predicted"/>
<dbReference type="Gramene" id="C.cajan_36286.t">
    <property type="protein sequence ID" value="C.cajan_36286.t"/>
    <property type="gene ID" value="C.cajan_36286"/>
</dbReference>
<feature type="compositionally biased region" description="Basic and acidic residues" evidence="1">
    <location>
        <begin position="1"/>
        <end position="15"/>
    </location>
</feature>
<dbReference type="InterPro" id="IPR045358">
    <property type="entry name" value="Ty3_capsid"/>
</dbReference>
<dbReference type="InterPro" id="IPR012337">
    <property type="entry name" value="RNaseH-like_sf"/>
</dbReference>
<evidence type="ECO:0000313" key="4">
    <source>
        <dbReference type="EMBL" id="KYP39108.1"/>
    </source>
</evidence>
<feature type="domain" description="Tf2-1-like SH3-like" evidence="3">
    <location>
        <begin position="588"/>
        <end position="652"/>
    </location>
</feature>
<dbReference type="SUPFAM" id="SSF54160">
    <property type="entry name" value="Chromo domain-like"/>
    <property type="match status" value="1"/>
</dbReference>
<dbReference type="Gene3D" id="3.30.420.10">
    <property type="entry name" value="Ribonuclease H-like superfamily/Ribonuclease H"/>
    <property type="match status" value="2"/>
</dbReference>
<dbReference type="PANTHER" id="PTHR35046:SF26">
    <property type="entry name" value="RNA-DIRECTED DNA POLYMERASE"/>
    <property type="match status" value="1"/>
</dbReference>
<dbReference type="GO" id="GO:0003676">
    <property type="term" value="F:nucleic acid binding"/>
    <property type="evidence" value="ECO:0007669"/>
    <property type="project" value="InterPro"/>
</dbReference>
<evidence type="ECO:0000259" key="3">
    <source>
        <dbReference type="Pfam" id="PF24626"/>
    </source>
</evidence>
<evidence type="ECO:0000259" key="2">
    <source>
        <dbReference type="Pfam" id="PF19259"/>
    </source>
</evidence>
<feature type="domain" description="Ty3 transposon capsid-like protein" evidence="2">
    <location>
        <begin position="64"/>
        <end position="203"/>
    </location>
</feature>
<feature type="compositionally biased region" description="Polar residues" evidence="1">
    <location>
        <begin position="16"/>
        <end position="25"/>
    </location>
</feature>
<dbReference type="CDD" id="cd00303">
    <property type="entry name" value="retropepsin_like"/>
    <property type="match status" value="1"/>
</dbReference>
<dbReference type="AlphaFoldDB" id="A0A151R8Z4"/>
<dbReference type="Gene3D" id="2.40.70.10">
    <property type="entry name" value="Acid Proteases"/>
    <property type="match status" value="1"/>
</dbReference>
<dbReference type="SUPFAM" id="SSF50630">
    <property type="entry name" value="Acid proteases"/>
    <property type="match status" value="1"/>
</dbReference>
<dbReference type="InterPro" id="IPR021109">
    <property type="entry name" value="Peptidase_aspartic_dom_sf"/>
</dbReference>
<dbReference type="PANTHER" id="PTHR35046">
    <property type="entry name" value="ZINC KNUCKLE (CCHC-TYPE) FAMILY PROTEIN"/>
    <property type="match status" value="1"/>
</dbReference>
<keyword evidence="5" id="KW-1185">Reference proteome</keyword>
<dbReference type="Pfam" id="PF08284">
    <property type="entry name" value="RVP_2"/>
    <property type="match status" value="1"/>
</dbReference>
<reference evidence="4" key="1">
    <citation type="journal article" date="2012" name="Nat. Biotechnol.">
        <title>Draft genome sequence of pigeonpea (Cajanus cajan), an orphan legume crop of resource-poor farmers.</title>
        <authorList>
            <person name="Varshney R.K."/>
            <person name="Chen W."/>
            <person name="Li Y."/>
            <person name="Bharti A.K."/>
            <person name="Saxena R.K."/>
            <person name="Schlueter J.A."/>
            <person name="Donoghue M.T."/>
            <person name="Azam S."/>
            <person name="Fan G."/>
            <person name="Whaley A.M."/>
            <person name="Farmer A.D."/>
            <person name="Sheridan J."/>
            <person name="Iwata A."/>
            <person name="Tuteja R."/>
            <person name="Penmetsa R.V."/>
            <person name="Wu W."/>
            <person name="Upadhyaya H.D."/>
            <person name="Yang S.P."/>
            <person name="Shah T."/>
            <person name="Saxena K.B."/>
            <person name="Michael T."/>
            <person name="McCombie W.R."/>
            <person name="Yang B."/>
            <person name="Zhang G."/>
            <person name="Yang H."/>
            <person name="Wang J."/>
            <person name="Spillane C."/>
            <person name="Cook D.R."/>
            <person name="May G.D."/>
            <person name="Xu X."/>
            <person name="Jackson S.A."/>
        </authorList>
    </citation>
    <scope>NUCLEOTIDE SEQUENCE [LARGE SCALE GENOMIC DNA]</scope>
</reference>
<evidence type="ECO:0000313" key="5">
    <source>
        <dbReference type="Proteomes" id="UP000075243"/>
    </source>
</evidence>
<dbReference type="InterPro" id="IPR016197">
    <property type="entry name" value="Chromo-like_dom_sf"/>
</dbReference>
<feature type="region of interest" description="Disordered" evidence="1">
    <location>
        <begin position="194"/>
        <end position="235"/>
    </location>
</feature>
<organism evidence="4 5">
    <name type="scientific">Cajanus cajan</name>
    <name type="common">Pigeon pea</name>
    <name type="synonym">Cajanus indicus</name>
    <dbReference type="NCBI Taxonomy" id="3821"/>
    <lineage>
        <taxon>Eukaryota</taxon>
        <taxon>Viridiplantae</taxon>
        <taxon>Streptophyta</taxon>
        <taxon>Embryophyta</taxon>
        <taxon>Tracheophyta</taxon>
        <taxon>Spermatophyta</taxon>
        <taxon>Magnoliopsida</taxon>
        <taxon>eudicotyledons</taxon>
        <taxon>Gunneridae</taxon>
        <taxon>Pentapetalae</taxon>
        <taxon>rosids</taxon>
        <taxon>fabids</taxon>
        <taxon>Fabales</taxon>
        <taxon>Fabaceae</taxon>
        <taxon>Papilionoideae</taxon>
        <taxon>50 kb inversion clade</taxon>
        <taxon>NPAAA clade</taxon>
        <taxon>indigoferoid/millettioid clade</taxon>
        <taxon>Phaseoleae</taxon>
        <taxon>Cajanus</taxon>
    </lineage>
</organism>
<accession>A0A151R8Z4</accession>
<name>A0A151R8Z4_CAJCA</name>
<feature type="compositionally biased region" description="Polar residues" evidence="1">
    <location>
        <begin position="218"/>
        <end position="227"/>
    </location>
</feature>
<dbReference type="InterPro" id="IPR036397">
    <property type="entry name" value="RNaseH_sf"/>
</dbReference>
<dbReference type="Pfam" id="PF24626">
    <property type="entry name" value="SH3_Tf2-1"/>
    <property type="match status" value="1"/>
</dbReference>
<dbReference type="Pfam" id="PF19259">
    <property type="entry name" value="Ty3_capsid"/>
    <property type="match status" value="1"/>
</dbReference>
<dbReference type="InterPro" id="IPR056924">
    <property type="entry name" value="SH3_Tf2-1"/>
</dbReference>
<dbReference type="Proteomes" id="UP000075243">
    <property type="component" value="Unassembled WGS sequence"/>
</dbReference>
<feature type="region of interest" description="Disordered" evidence="1">
    <location>
        <begin position="1"/>
        <end position="31"/>
    </location>
</feature>
<protein>
    <submittedName>
        <fullName evidence="4">Transposon Ty3-G Gag-Pol polyprotein</fullName>
    </submittedName>
</protein>
<dbReference type="SUPFAM" id="SSF53098">
    <property type="entry name" value="Ribonuclease H-like"/>
    <property type="match status" value="1"/>
</dbReference>
<feature type="compositionally biased region" description="Low complexity" evidence="1">
    <location>
        <begin position="195"/>
        <end position="217"/>
    </location>
</feature>
<dbReference type="EMBL" id="KQ483936">
    <property type="protein sequence ID" value="KYP39108.1"/>
    <property type="molecule type" value="Genomic_DNA"/>
</dbReference>